<evidence type="ECO:0000313" key="2">
    <source>
        <dbReference type="EMBL" id="EMF80652.1"/>
    </source>
</evidence>
<keyword evidence="1" id="KW-0472">Membrane</keyword>
<organism evidence="2 3">
    <name type="scientific">Leptospira weilii serovar Topaz str. LT2116</name>
    <dbReference type="NCBI Taxonomy" id="1088540"/>
    <lineage>
        <taxon>Bacteria</taxon>
        <taxon>Pseudomonadati</taxon>
        <taxon>Spirochaetota</taxon>
        <taxon>Spirochaetia</taxon>
        <taxon>Leptospirales</taxon>
        <taxon>Leptospiraceae</taxon>
        <taxon>Leptospira</taxon>
    </lineage>
</organism>
<dbReference type="AlphaFoldDB" id="M3FJP7"/>
<evidence type="ECO:0000313" key="3">
    <source>
        <dbReference type="Proteomes" id="UP000011770"/>
    </source>
</evidence>
<protein>
    <submittedName>
        <fullName evidence="2">Uncharacterized protein</fullName>
    </submittedName>
</protein>
<proteinExistence type="predicted"/>
<keyword evidence="1" id="KW-0812">Transmembrane</keyword>
<dbReference type="EMBL" id="AHOR02000048">
    <property type="protein sequence ID" value="EMF80652.1"/>
    <property type="molecule type" value="Genomic_DNA"/>
</dbReference>
<feature type="transmembrane region" description="Helical" evidence="1">
    <location>
        <begin position="21"/>
        <end position="39"/>
    </location>
</feature>
<evidence type="ECO:0000256" key="1">
    <source>
        <dbReference type="SAM" id="Phobius"/>
    </source>
</evidence>
<reference evidence="2 3" key="1">
    <citation type="submission" date="2013-01" db="EMBL/GenBank/DDBJ databases">
        <authorList>
            <person name="Harkins D.M."/>
            <person name="Durkin A.S."/>
            <person name="Brinkac L.M."/>
            <person name="Haft D.H."/>
            <person name="Selengut J.D."/>
            <person name="Sanka R."/>
            <person name="DePew J."/>
            <person name="Purushe J."/>
            <person name="Tulsiani S.M."/>
            <person name="Graham G.C."/>
            <person name="Burns M.-A."/>
            <person name="Dohnt M.F."/>
            <person name="Smythe L.D."/>
            <person name="McKay D.B."/>
            <person name="Craig S.B."/>
            <person name="Vinetz J.M."/>
            <person name="Sutton G.G."/>
            <person name="Nierman W.C."/>
            <person name="Fouts D.E."/>
        </authorList>
    </citation>
    <scope>NUCLEOTIDE SEQUENCE [LARGE SCALE GENOMIC DNA]</scope>
    <source>
        <strain evidence="2 3">LT2116</strain>
    </source>
</reference>
<comment type="caution">
    <text evidence="2">The sequence shown here is derived from an EMBL/GenBank/DDBJ whole genome shotgun (WGS) entry which is preliminary data.</text>
</comment>
<name>M3FJP7_9LEPT</name>
<accession>M3FJP7</accession>
<sequence>MKSLKYIQELSYKNRIKAITILLFLTLAFTLFTLLFFFVRQDFYKDFILTEIEKKPA</sequence>
<dbReference type="Proteomes" id="UP000011770">
    <property type="component" value="Unassembled WGS sequence"/>
</dbReference>
<gene>
    <name evidence="2" type="ORF">LEP1GSC188_3682</name>
</gene>
<keyword evidence="1" id="KW-1133">Transmembrane helix</keyword>